<evidence type="ECO:0000313" key="2">
    <source>
        <dbReference type="EMBL" id="GBR74812.1"/>
    </source>
</evidence>
<reference evidence="2 3" key="1">
    <citation type="journal article" date="2019" name="ISME J.">
        <title>Genome analyses of uncultured TG2/ZB3 bacteria in 'Margulisbacteria' specifically attached to ectosymbiotic spirochetes of protists in the termite gut.</title>
        <authorList>
            <person name="Utami Y.D."/>
            <person name="Kuwahara H."/>
            <person name="Igai K."/>
            <person name="Murakami T."/>
            <person name="Sugaya K."/>
            <person name="Morikawa T."/>
            <person name="Nagura Y."/>
            <person name="Yuki M."/>
            <person name="Deevong P."/>
            <person name="Inoue T."/>
            <person name="Kihara K."/>
            <person name="Lo N."/>
            <person name="Yamada A."/>
            <person name="Ohkuma M."/>
            <person name="Hongoh Y."/>
        </authorList>
    </citation>
    <scope>NUCLEOTIDE SEQUENCE [LARGE SCALE GENOMIC DNA]</scope>
    <source>
        <strain evidence="2">NkOx7-01</strain>
    </source>
</reference>
<dbReference type="Gene3D" id="1.10.260.40">
    <property type="entry name" value="lambda repressor-like DNA-binding domains"/>
    <property type="match status" value="1"/>
</dbReference>
<evidence type="ECO:0000313" key="3">
    <source>
        <dbReference type="Proteomes" id="UP000269352"/>
    </source>
</evidence>
<proteinExistence type="predicted"/>
<organism evidence="2 3">
    <name type="scientific">Termititenax aidoneus</name>
    <dbReference type="NCBI Taxonomy" id="2218524"/>
    <lineage>
        <taxon>Bacteria</taxon>
        <taxon>Bacillati</taxon>
        <taxon>Candidatus Margulisiibacteriota</taxon>
        <taxon>Candidatus Termititenacia</taxon>
        <taxon>Candidatus Termititenacales</taxon>
        <taxon>Candidatus Termititenacaceae</taxon>
        <taxon>Candidatus Termititenax</taxon>
    </lineage>
</organism>
<name>A0A388TD30_TERA1</name>
<dbReference type="InterPro" id="IPR001387">
    <property type="entry name" value="Cro/C1-type_HTH"/>
</dbReference>
<comment type="caution">
    <text evidence="2">The sequence shown here is derived from an EMBL/GenBank/DDBJ whole genome shotgun (WGS) entry which is preliminary data.</text>
</comment>
<sequence length="97" mass="11181">MDNMLTIKRELVERVRARRKEQRISQQKLSAQSGVSFGSVKRFERFGEVSLASLLKIAQALGCESDFVSLFKEKQPVKLYFHYQDKNESLTPTAVWA</sequence>
<dbReference type="Proteomes" id="UP000269352">
    <property type="component" value="Unassembled WGS sequence"/>
</dbReference>
<dbReference type="SMART" id="SM00530">
    <property type="entry name" value="HTH_XRE"/>
    <property type="match status" value="1"/>
</dbReference>
<dbReference type="InterPro" id="IPR010982">
    <property type="entry name" value="Lambda_DNA-bd_dom_sf"/>
</dbReference>
<dbReference type="EMBL" id="BGZN01000090">
    <property type="protein sequence ID" value="GBR74812.1"/>
    <property type="molecule type" value="Genomic_DNA"/>
</dbReference>
<feature type="domain" description="HTH cro/C1-type" evidence="1">
    <location>
        <begin position="15"/>
        <end position="68"/>
    </location>
</feature>
<evidence type="ECO:0000259" key="1">
    <source>
        <dbReference type="PROSITE" id="PS50943"/>
    </source>
</evidence>
<dbReference type="AlphaFoldDB" id="A0A388TD30"/>
<dbReference type="Pfam" id="PF01381">
    <property type="entry name" value="HTH_3"/>
    <property type="match status" value="1"/>
</dbReference>
<dbReference type="SUPFAM" id="SSF47413">
    <property type="entry name" value="lambda repressor-like DNA-binding domains"/>
    <property type="match status" value="1"/>
</dbReference>
<dbReference type="GO" id="GO:0003677">
    <property type="term" value="F:DNA binding"/>
    <property type="evidence" value="ECO:0007669"/>
    <property type="project" value="InterPro"/>
</dbReference>
<dbReference type="PROSITE" id="PS50943">
    <property type="entry name" value="HTH_CROC1"/>
    <property type="match status" value="1"/>
</dbReference>
<keyword evidence="3" id="KW-1185">Reference proteome</keyword>
<gene>
    <name evidence="2" type="ORF">NO1_1923</name>
</gene>
<protein>
    <submittedName>
        <fullName evidence="2">Helix-turn-helix XRE-family transcriptional regulators</fullName>
    </submittedName>
</protein>
<accession>A0A388TD30</accession>
<dbReference type="CDD" id="cd00093">
    <property type="entry name" value="HTH_XRE"/>
    <property type="match status" value="1"/>
</dbReference>